<accession>A0A835Y2U4</accession>
<dbReference type="SUPFAM" id="SSF53098">
    <property type="entry name" value="Ribonuclease H-like"/>
    <property type="match status" value="1"/>
</dbReference>
<dbReference type="InterPro" id="IPR012337">
    <property type="entry name" value="RNaseH-like_sf"/>
</dbReference>
<keyword evidence="1" id="KW-0175">Coiled coil</keyword>
<evidence type="ECO:0008006" key="5">
    <source>
        <dbReference type="Google" id="ProtNLM"/>
    </source>
</evidence>
<feature type="coiled-coil region" evidence="1">
    <location>
        <begin position="129"/>
        <end position="171"/>
    </location>
</feature>
<evidence type="ECO:0000256" key="2">
    <source>
        <dbReference type="SAM" id="MobiDB-lite"/>
    </source>
</evidence>
<keyword evidence="4" id="KW-1185">Reference proteome</keyword>
<dbReference type="Proteomes" id="UP000612055">
    <property type="component" value="Unassembled WGS sequence"/>
</dbReference>
<reference evidence="3" key="1">
    <citation type="journal article" date="2020" name="bioRxiv">
        <title>Comparative genomics of Chlamydomonas.</title>
        <authorList>
            <person name="Craig R.J."/>
            <person name="Hasan A.R."/>
            <person name="Ness R.W."/>
            <person name="Keightley P.D."/>
        </authorList>
    </citation>
    <scope>NUCLEOTIDE SEQUENCE</scope>
    <source>
        <strain evidence="3">CCAP 11/70</strain>
    </source>
</reference>
<proteinExistence type="predicted"/>
<feature type="compositionally biased region" description="Low complexity" evidence="2">
    <location>
        <begin position="231"/>
        <end position="240"/>
    </location>
</feature>
<dbReference type="InterPro" id="IPR036397">
    <property type="entry name" value="RNaseH_sf"/>
</dbReference>
<protein>
    <recommendedName>
        <fullName evidence="5">3'-5' exonuclease domain-containing protein</fullName>
    </recommendedName>
</protein>
<dbReference type="Gene3D" id="3.30.420.10">
    <property type="entry name" value="Ribonuclease H-like superfamily/Ribonuclease H"/>
    <property type="match status" value="1"/>
</dbReference>
<name>A0A835Y2U4_9CHLO</name>
<dbReference type="EMBL" id="JAEHOE010000036">
    <property type="protein sequence ID" value="KAG2493643.1"/>
    <property type="molecule type" value="Genomic_DNA"/>
</dbReference>
<evidence type="ECO:0000313" key="3">
    <source>
        <dbReference type="EMBL" id="KAG2493643.1"/>
    </source>
</evidence>
<feature type="compositionally biased region" description="Gly residues" evidence="2">
    <location>
        <begin position="264"/>
        <end position="273"/>
    </location>
</feature>
<evidence type="ECO:0000256" key="1">
    <source>
        <dbReference type="SAM" id="Coils"/>
    </source>
</evidence>
<dbReference type="GO" id="GO:0003676">
    <property type="term" value="F:nucleic acid binding"/>
    <property type="evidence" value="ECO:0007669"/>
    <property type="project" value="InterPro"/>
</dbReference>
<dbReference type="AlphaFoldDB" id="A0A835Y2U4"/>
<organism evidence="3 4">
    <name type="scientific">Edaphochlamys debaryana</name>
    <dbReference type="NCBI Taxonomy" id="47281"/>
    <lineage>
        <taxon>Eukaryota</taxon>
        <taxon>Viridiplantae</taxon>
        <taxon>Chlorophyta</taxon>
        <taxon>core chlorophytes</taxon>
        <taxon>Chlorophyceae</taxon>
        <taxon>CS clade</taxon>
        <taxon>Chlamydomonadales</taxon>
        <taxon>Chlamydomonadales incertae sedis</taxon>
        <taxon>Edaphochlamys</taxon>
    </lineage>
</organism>
<comment type="caution">
    <text evidence="3">The sequence shown here is derived from an EMBL/GenBank/DDBJ whole genome shotgun (WGS) entry which is preliminary data.</text>
</comment>
<feature type="region of interest" description="Disordered" evidence="2">
    <location>
        <begin position="178"/>
        <end position="274"/>
    </location>
</feature>
<feature type="compositionally biased region" description="Low complexity" evidence="2">
    <location>
        <begin position="194"/>
        <end position="204"/>
    </location>
</feature>
<sequence length="501" mass="52929">MNLSLLQSLSAAQQAGLHSPGSAQLQTVYDPGQSAAFAQYQQLQQQQQQQQHAGVLLGANGMAYAPSGAGYHTSLKSAGQASQLSPAQVAYMQQVASMGLGTSPQGHGQASLLALQQQGHGGGLGNSSRQQQQGAHAQQQQQLAQLQLQQLQALQLQQLQLQLQQQQYQQASHLMMVSPSHLNDPQPSSHLASQQQPARQQRQQGVLLARHSNDSQQQGPPAALRSLSAAQQIPQQQQTQLSDGPGPVGPSLRGPPADPTAGADGLGDGGGGANLPPVRALLNWRATFAASLQPHDVLPPDHPGKGTEGLSELRLGAFEVLVADTSAAADVAVAVLRSRMYDGVVAMDTEVQPDSGRGDDGSPIVLLQLAAAGLVVVLRPPACGGLPRSFLTLIVEDTDIELVVPTWSNTDERNFEESFGLQTFWCRIAELQKVAKACGHSKTSVKALLQAVLEPTATMPKTKKLSATDWAASTLPPEVVKHAVLNAACVEHIFRCLEVTF</sequence>
<evidence type="ECO:0000313" key="4">
    <source>
        <dbReference type="Proteomes" id="UP000612055"/>
    </source>
</evidence>
<dbReference type="OrthoDB" id="446462at2759"/>
<gene>
    <name evidence="3" type="ORF">HYH03_008160</name>
</gene>
<feature type="compositionally biased region" description="Polar residues" evidence="2">
    <location>
        <begin position="180"/>
        <end position="193"/>
    </location>
</feature>